<protein>
    <submittedName>
        <fullName evidence="1">Uncharacterized protein</fullName>
    </submittedName>
</protein>
<dbReference type="Proteomes" id="UP000016662">
    <property type="component" value="Unassembled WGS sequence"/>
</dbReference>
<organism evidence="1 2">
    <name type="scientific">Ruminococcus callidus ATCC 27760</name>
    <dbReference type="NCBI Taxonomy" id="411473"/>
    <lineage>
        <taxon>Bacteria</taxon>
        <taxon>Bacillati</taxon>
        <taxon>Bacillota</taxon>
        <taxon>Clostridia</taxon>
        <taxon>Eubacteriales</taxon>
        <taxon>Oscillospiraceae</taxon>
        <taxon>Ruminococcus</taxon>
    </lineage>
</organism>
<dbReference type="STRING" id="411473.RUMCAL_01545"/>
<proteinExistence type="predicted"/>
<keyword evidence="2" id="KW-1185">Reference proteome</keyword>
<dbReference type="HOGENOM" id="CLU_189989_0_0_9"/>
<dbReference type="EMBL" id="AWVF01000188">
    <property type="protein sequence ID" value="ERJ96086.1"/>
    <property type="molecule type" value="Genomic_DNA"/>
</dbReference>
<dbReference type="RefSeq" id="WP_021683016.1">
    <property type="nucleotide sequence ID" value="NZ_KI260452.1"/>
</dbReference>
<comment type="caution">
    <text evidence="1">The sequence shown here is derived from an EMBL/GenBank/DDBJ whole genome shotgun (WGS) entry which is preliminary data.</text>
</comment>
<dbReference type="AlphaFoldDB" id="U2KC55"/>
<gene>
    <name evidence="1" type="ORF">RUMCAL_01545</name>
</gene>
<evidence type="ECO:0000313" key="1">
    <source>
        <dbReference type="EMBL" id="ERJ96086.1"/>
    </source>
</evidence>
<name>U2KC55_9FIRM</name>
<accession>U2KC55</accession>
<dbReference type="OrthoDB" id="2084903at2"/>
<sequence length="88" mass="10471">MYHYSICTIADEVIFQKQCRALETHLPHLVKDELLEDVDGSLMQRYWLDGKMIRVYNSNDIRSVYIDSEVELEPYFKDKSREKTPLAE</sequence>
<dbReference type="PATRIC" id="fig|411473.3.peg.1257"/>
<evidence type="ECO:0000313" key="2">
    <source>
        <dbReference type="Proteomes" id="UP000016662"/>
    </source>
</evidence>
<reference evidence="1 2" key="1">
    <citation type="submission" date="2013-07" db="EMBL/GenBank/DDBJ databases">
        <authorList>
            <person name="Weinstock G."/>
            <person name="Sodergren E."/>
            <person name="Wylie T."/>
            <person name="Fulton L."/>
            <person name="Fulton R."/>
            <person name="Fronick C."/>
            <person name="O'Laughlin M."/>
            <person name="Godfrey J."/>
            <person name="Miner T."/>
            <person name="Herter B."/>
            <person name="Appelbaum E."/>
            <person name="Cordes M."/>
            <person name="Lek S."/>
            <person name="Wollam A."/>
            <person name="Pepin K.H."/>
            <person name="Palsikar V.B."/>
            <person name="Mitreva M."/>
            <person name="Wilson R.K."/>
        </authorList>
    </citation>
    <scope>NUCLEOTIDE SEQUENCE [LARGE SCALE GENOMIC DNA]</scope>
    <source>
        <strain evidence="1 2">ATCC 27760</strain>
    </source>
</reference>